<gene>
    <name evidence="7" type="ORF">SBAD_LOCUS9647</name>
</gene>
<evidence type="ECO:0000313" key="9">
    <source>
        <dbReference type="WBParaSite" id="SBAD_0000999501-mRNA-1"/>
    </source>
</evidence>
<dbReference type="AlphaFoldDB" id="A0A183J199"/>
<evidence type="ECO:0000256" key="5">
    <source>
        <dbReference type="ARBA" id="ARBA00030146"/>
    </source>
</evidence>
<dbReference type="InterPro" id="IPR001357">
    <property type="entry name" value="BRCT_dom"/>
</dbReference>
<sequence length="372" mass="42516">MCPPWKAVHFPSTYGDNKPCKNKIITVCGFDLNERSCLKQMIVAIGARYTTYLSRHNHLLIAKCLEGQKVLKAVEWKIPIVNVQWLTELFLGQTSVLQNINNAKYRQFIPKDNPQSLYDPFRIDAAMAAPVLMNAWRIPVPCTQETWKAANERRKKLNSDDGKLSPYKKLKLSPAPNDEEIENHRKECMLNSKPVDAKVCFTGLYKAEAENLKRKFFWLGGNVVDHVSECTHLIASDLKRTKKLLEGISLGRFIVTPSWIRQSYEQRKLIGTLFFVQPFPSVLTDIVQKAGGSVVMQRPPLKRLLEYKEKGVKFVIITCDNDIHLCHSLIESGLDLHTAEFILTGILRQEVDYMSYRIEPRLNDAGKSGREL</sequence>
<evidence type="ECO:0000313" key="7">
    <source>
        <dbReference type="EMBL" id="VDP24611.1"/>
    </source>
</evidence>
<dbReference type="Pfam" id="PF16589">
    <property type="entry name" value="BRCT_2"/>
    <property type="match status" value="1"/>
</dbReference>
<proteinExistence type="predicted"/>
<organism evidence="9">
    <name type="scientific">Soboliphyme baturini</name>
    <dbReference type="NCBI Taxonomy" id="241478"/>
    <lineage>
        <taxon>Eukaryota</taxon>
        <taxon>Metazoa</taxon>
        <taxon>Ecdysozoa</taxon>
        <taxon>Nematoda</taxon>
        <taxon>Enoplea</taxon>
        <taxon>Dorylaimia</taxon>
        <taxon>Dioctophymatida</taxon>
        <taxon>Dioctophymatoidea</taxon>
        <taxon>Soboliphymatidae</taxon>
        <taxon>Soboliphyme</taxon>
    </lineage>
</organism>
<keyword evidence="8" id="KW-1185">Reference proteome</keyword>
<dbReference type="Pfam" id="PF16770">
    <property type="entry name" value="RTT107_BRCT_5"/>
    <property type="match status" value="1"/>
</dbReference>
<dbReference type="PROSITE" id="PS50172">
    <property type="entry name" value="BRCT"/>
    <property type="match status" value="2"/>
</dbReference>
<keyword evidence="2" id="KW-0227">DNA damage</keyword>
<reference evidence="9" key="1">
    <citation type="submission" date="2016-06" db="UniProtKB">
        <authorList>
            <consortium name="WormBaseParasite"/>
        </authorList>
    </citation>
    <scope>IDENTIFICATION</scope>
</reference>
<comment type="subcellular location">
    <subcellularLocation>
        <location evidence="1">Nucleus</location>
    </subcellularLocation>
</comment>
<dbReference type="InterPro" id="IPR036420">
    <property type="entry name" value="BRCT_dom_sf"/>
</dbReference>
<keyword evidence="3" id="KW-0539">Nucleus</keyword>
<evidence type="ECO:0000313" key="8">
    <source>
        <dbReference type="Proteomes" id="UP000270296"/>
    </source>
</evidence>
<evidence type="ECO:0000259" key="6">
    <source>
        <dbReference type="PROSITE" id="PS50172"/>
    </source>
</evidence>
<feature type="domain" description="BRCT" evidence="6">
    <location>
        <begin position="15"/>
        <end position="88"/>
    </location>
</feature>
<dbReference type="EMBL" id="UZAM01012988">
    <property type="protein sequence ID" value="VDP24611.1"/>
    <property type="molecule type" value="Genomic_DNA"/>
</dbReference>
<dbReference type="GO" id="GO:0006974">
    <property type="term" value="P:DNA damage response"/>
    <property type="evidence" value="ECO:0007669"/>
    <property type="project" value="UniProtKB-KW"/>
</dbReference>
<reference evidence="7 8" key="2">
    <citation type="submission" date="2018-11" db="EMBL/GenBank/DDBJ databases">
        <authorList>
            <consortium name="Pathogen Informatics"/>
        </authorList>
    </citation>
    <scope>NUCLEOTIDE SEQUENCE [LARGE SCALE GENOMIC DNA]</scope>
</reference>
<dbReference type="SUPFAM" id="SSF52113">
    <property type="entry name" value="BRCT domain"/>
    <property type="match status" value="2"/>
</dbReference>
<feature type="domain" description="BRCT" evidence="6">
    <location>
        <begin position="196"/>
        <end position="277"/>
    </location>
</feature>
<protein>
    <recommendedName>
        <fullName evidence="4">PAX-interacting protein 1</fullName>
    </recommendedName>
    <alternativeName>
        <fullName evidence="5">PAX transactivation activation domain-interacting protein</fullName>
    </alternativeName>
</protein>
<dbReference type="Proteomes" id="UP000270296">
    <property type="component" value="Unassembled WGS sequence"/>
</dbReference>
<dbReference type="PANTHER" id="PTHR23196">
    <property type="entry name" value="PAX TRANSCRIPTION ACTIVATION DOMAIN INTERACTING PROTEIN"/>
    <property type="match status" value="1"/>
</dbReference>
<evidence type="ECO:0000256" key="3">
    <source>
        <dbReference type="ARBA" id="ARBA00023242"/>
    </source>
</evidence>
<dbReference type="Pfam" id="PF12738">
    <property type="entry name" value="PTCB-BRCT"/>
    <property type="match status" value="1"/>
</dbReference>
<accession>A0A183J199</accession>
<dbReference type="InterPro" id="IPR051579">
    <property type="entry name" value="DDR_Transcriptional_Reg"/>
</dbReference>
<evidence type="ECO:0000256" key="2">
    <source>
        <dbReference type="ARBA" id="ARBA00022763"/>
    </source>
</evidence>
<dbReference type="OrthoDB" id="342264at2759"/>
<dbReference type="PANTHER" id="PTHR23196:SF1">
    <property type="entry name" value="PAX-INTERACTING PROTEIN 1"/>
    <property type="match status" value="1"/>
</dbReference>
<evidence type="ECO:0000256" key="1">
    <source>
        <dbReference type="ARBA" id="ARBA00004123"/>
    </source>
</evidence>
<dbReference type="GO" id="GO:0044666">
    <property type="term" value="C:MLL3/4 complex"/>
    <property type="evidence" value="ECO:0007669"/>
    <property type="project" value="TreeGrafter"/>
</dbReference>
<dbReference type="SMART" id="SM00292">
    <property type="entry name" value="BRCT"/>
    <property type="match status" value="2"/>
</dbReference>
<name>A0A183J199_9BILA</name>
<evidence type="ECO:0000256" key="4">
    <source>
        <dbReference type="ARBA" id="ARBA00023858"/>
    </source>
</evidence>
<dbReference type="Gene3D" id="3.40.50.10190">
    <property type="entry name" value="BRCT domain"/>
    <property type="match status" value="3"/>
</dbReference>
<dbReference type="WBParaSite" id="SBAD_0000999501-mRNA-1">
    <property type="protein sequence ID" value="SBAD_0000999501-mRNA-1"/>
    <property type="gene ID" value="SBAD_0000999501"/>
</dbReference>